<evidence type="ECO:0000313" key="2">
    <source>
        <dbReference type="Proteomes" id="UP001519460"/>
    </source>
</evidence>
<protein>
    <recommendedName>
        <fullName evidence="3">Homing endonuclease LAGLIDADG domain-containing protein</fullName>
    </recommendedName>
</protein>
<dbReference type="AlphaFoldDB" id="A0ABD0LAJ3"/>
<dbReference type="EMBL" id="JACVVK020000067">
    <property type="protein sequence ID" value="KAK7496365.1"/>
    <property type="molecule type" value="Genomic_DNA"/>
</dbReference>
<keyword evidence="2" id="KW-1185">Reference proteome</keyword>
<gene>
    <name evidence="1" type="ORF">BaRGS_00012287</name>
</gene>
<proteinExistence type="predicted"/>
<accession>A0ABD0LAJ3</accession>
<dbReference type="Proteomes" id="UP001519460">
    <property type="component" value="Unassembled WGS sequence"/>
</dbReference>
<comment type="caution">
    <text evidence="1">The sequence shown here is derived from an EMBL/GenBank/DDBJ whole genome shotgun (WGS) entry which is preliminary data.</text>
</comment>
<sequence>MTTTKITGTVIKHLKYMNKENKLYNIISNMDINFVIVHTAVHMYSTTHTRTGFCSANKTLHTYNIIVPLPGKRHKHAYNLLVTIAANCADAANEVDSKLFNPHL</sequence>
<name>A0ABD0LAJ3_9CAEN</name>
<evidence type="ECO:0000313" key="1">
    <source>
        <dbReference type="EMBL" id="KAK7496365.1"/>
    </source>
</evidence>
<reference evidence="1 2" key="1">
    <citation type="journal article" date="2023" name="Sci. Data">
        <title>Genome assembly of the Korean intertidal mud-creeper Batillaria attramentaria.</title>
        <authorList>
            <person name="Patra A.K."/>
            <person name="Ho P.T."/>
            <person name="Jun S."/>
            <person name="Lee S.J."/>
            <person name="Kim Y."/>
            <person name="Won Y.J."/>
        </authorList>
    </citation>
    <scope>NUCLEOTIDE SEQUENCE [LARGE SCALE GENOMIC DNA]</scope>
    <source>
        <strain evidence="1">Wonlab-2016</strain>
    </source>
</reference>
<evidence type="ECO:0008006" key="3">
    <source>
        <dbReference type="Google" id="ProtNLM"/>
    </source>
</evidence>
<organism evidence="1 2">
    <name type="scientific">Batillaria attramentaria</name>
    <dbReference type="NCBI Taxonomy" id="370345"/>
    <lineage>
        <taxon>Eukaryota</taxon>
        <taxon>Metazoa</taxon>
        <taxon>Spiralia</taxon>
        <taxon>Lophotrochozoa</taxon>
        <taxon>Mollusca</taxon>
        <taxon>Gastropoda</taxon>
        <taxon>Caenogastropoda</taxon>
        <taxon>Sorbeoconcha</taxon>
        <taxon>Cerithioidea</taxon>
        <taxon>Batillariidae</taxon>
        <taxon>Batillaria</taxon>
    </lineage>
</organism>